<sequence length="55" mass="6091">ITGFGIMKGMMQSNWVGKHFILGMNGSWHKTSTNTLLVMNKYSSNNHGSHHSLDG</sequence>
<dbReference type="AlphaFoldDB" id="A0A392SSX1"/>
<keyword evidence="2" id="KW-1185">Reference proteome</keyword>
<feature type="non-terminal residue" evidence="1">
    <location>
        <position position="1"/>
    </location>
</feature>
<evidence type="ECO:0000313" key="2">
    <source>
        <dbReference type="Proteomes" id="UP000265520"/>
    </source>
</evidence>
<evidence type="ECO:0000313" key="1">
    <source>
        <dbReference type="EMBL" id="MCI51507.1"/>
    </source>
</evidence>
<reference evidence="1 2" key="1">
    <citation type="journal article" date="2018" name="Front. Plant Sci.">
        <title>Red Clover (Trifolium pratense) and Zigzag Clover (T. medium) - A Picture of Genomic Similarities and Differences.</title>
        <authorList>
            <person name="Dluhosova J."/>
            <person name="Istvanek J."/>
            <person name="Nedelnik J."/>
            <person name="Repkova J."/>
        </authorList>
    </citation>
    <scope>NUCLEOTIDE SEQUENCE [LARGE SCALE GENOMIC DNA]</scope>
    <source>
        <strain evidence="2">cv. 10/8</strain>
        <tissue evidence="1">Leaf</tissue>
    </source>
</reference>
<name>A0A392SSX1_9FABA</name>
<dbReference type="EMBL" id="LXQA010432959">
    <property type="protein sequence ID" value="MCI51507.1"/>
    <property type="molecule type" value="Genomic_DNA"/>
</dbReference>
<organism evidence="1 2">
    <name type="scientific">Trifolium medium</name>
    <dbReference type="NCBI Taxonomy" id="97028"/>
    <lineage>
        <taxon>Eukaryota</taxon>
        <taxon>Viridiplantae</taxon>
        <taxon>Streptophyta</taxon>
        <taxon>Embryophyta</taxon>
        <taxon>Tracheophyta</taxon>
        <taxon>Spermatophyta</taxon>
        <taxon>Magnoliopsida</taxon>
        <taxon>eudicotyledons</taxon>
        <taxon>Gunneridae</taxon>
        <taxon>Pentapetalae</taxon>
        <taxon>rosids</taxon>
        <taxon>fabids</taxon>
        <taxon>Fabales</taxon>
        <taxon>Fabaceae</taxon>
        <taxon>Papilionoideae</taxon>
        <taxon>50 kb inversion clade</taxon>
        <taxon>NPAAA clade</taxon>
        <taxon>Hologalegina</taxon>
        <taxon>IRL clade</taxon>
        <taxon>Trifolieae</taxon>
        <taxon>Trifolium</taxon>
    </lineage>
</organism>
<protein>
    <submittedName>
        <fullName evidence="1">Uncharacterized protein</fullName>
    </submittedName>
</protein>
<dbReference type="Proteomes" id="UP000265520">
    <property type="component" value="Unassembled WGS sequence"/>
</dbReference>
<comment type="caution">
    <text evidence="1">The sequence shown here is derived from an EMBL/GenBank/DDBJ whole genome shotgun (WGS) entry which is preliminary data.</text>
</comment>
<accession>A0A392SSX1</accession>
<proteinExistence type="predicted"/>